<evidence type="ECO:0000256" key="3">
    <source>
        <dbReference type="ARBA" id="ARBA00022989"/>
    </source>
</evidence>
<evidence type="ECO:0000256" key="2">
    <source>
        <dbReference type="ARBA" id="ARBA00022692"/>
    </source>
</evidence>
<proteinExistence type="predicted"/>
<evidence type="ECO:0000256" key="4">
    <source>
        <dbReference type="ARBA" id="ARBA00023136"/>
    </source>
</evidence>
<accession>A6HGR3</accession>
<protein>
    <recommendedName>
        <fullName evidence="8">TLC domain-containing protein</fullName>
    </recommendedName>
</protein>
<dbReference type="PANTHER" id="PTHR13439">
    <property type="entry name" value="CT120 PROTEIN"/>
    <property type="match status" value="1"/>
</dbReference>
<dbReference type="EMBL" id="CH473948">
    <property type="protein sequence ID" value="EDM05219.1"/>
    <property type="molecule type" value="Genomic_DNA"/>
</dbReference>
<keyword evidence="3 7" id="KW-1133">Transmembrane helix</keyword>
<comment type="subcellular location">
    <subcellularLocation>
        <location evidence="1">Membrane</location>
        <topology evidence="1">Multi-pass membrane protein</topology>
    </subcellularLocation>
</comment>
<evidence type="ECO:0000256" key="7">
    <source>
        <dbReference type="SAM" id="Phobius"/>
    </source>
</evidence>
<dbReference type="AlphaFoldDB" id="A6HGR3"/>
<dbReference type="PANTHER" id="PTHR13439:SF2">
    <property type="entry name" value="TLC DOMAIN-CONTAINING PROTEIN 2"/>
    <property type="match status" value="1"/>
</dbReference>
<dbReference type="GO" id="GO:0016020">
    <property type="term" value="C:membrane"/>
    <property type="evidence" value="ECO:0007669"/>
    <property type="project" value="UniProtKB-SubCell"/>
</dbReference>
<sequence length="302" mass="33232">MASGGLLVAGASFAAFQGLHWGLQLMPTPESVRDRWMWRNIFVSLMHSLLSGTGALVGLWLFPQMVTDPIYDHPSWARVLVAVSVGYFVADGVDMLWNQTLAQAWDLLCHHLVVVSCLSTAVVSGHFVGFSMVSLLLELNSICLHLRKLLLLSHKASSLAFRVSSWATLTTLVLFRLLPLGWMSLWLFQQHYQVSLALVILCGTGLVTVGSISISLGVRILIKDVLQPRPYPFILVHKETQQTKTCEPVTRNNSTLSLKGMEEARGRNKGLGERERRGGGGGGECCLRSPLQSEKIGAKRGR</sequence>
<feature type="region of interest" description="Disordered" evidence="6">
    <location>
        <begin position="261"/>
        <end position="302"/>
    </location>
</feature>
<keyword evidence="2 5" id="KW-0812">Transmembrane</keyword>
<evidence type="ECO:0000256" key="1">
    <source>
        <dbReference type="ARBA" id="ARBA00004141"/>
    </source>
</evidence>
<dbReference type="SMART" id="SM00724">
    <property type="entry name" value="TLC"/>
    <property type="match status" value="1"/>
</dbReference>
<feature type="transmembrane region" description="Helical" evidence="7">
    <location>
        <begin position="38"/>
        <end position="63"/>
    </location>
</feature>
<organism evidence="9 10">
    <name type="scientific">Rattus norvegicus</name>
    <name type="common">Rat</name>
    <dbReference type="NCBI Taxonomy" id="10116"/>
    <lineage>
        <taxon>Eukaryota</taxon>
        <taxon>Metazoa</taxon>
        <taxon>Chordata</taxon>
        <taxon>Craniata</taxon>
        <taxon>Vertebrata</taxon>
        <taxon>Euteleostomi</taxon>
        <taxon>Mammalia</taxon>
        <taxon>Eutheria</taxon>
        <taxon>Euarchontoglires</taxon>
        <taxon>Glires</taxon>
        <taxon>Rodentia</taxon>
        <taxon>Myomorpha</taxon>
        <taxon>Muroidea</taxon>
        <taxon>Muridae</taxon>
        <taxon>Murinae</taxon>
        <taxon>Rattus</taxon>
    </lineage>
</organism>
<dbReference type="InterPro" id="IPR050846">
    <property type="entry name" value="TLCD"/>
</dbReference>
<feature type="transmembrane region" description="Helical" evidence="7">
    <location>
        <begin position="159"/>
        <end position="178"/>
    </location>
</feature>
<name>A6HGR3_RAT</name>
<dbReference type="InterPro" id="IPR006634">
    <property type="entry name" value="TLC-dom"/>
</dbReference>
<reference evidence="9 10" key="1">
    <citation type="submission" date="2005-07" db="EMBL/GenBank/DDBJ databases">
        <authorList>
            <person name="Mural R.J."/>
            <person name="Li P.W."/>
            <person name="Adams M.D."/>
            <person name="Amanatides P.G."/>
            <person name="Baden-Tillson H."/>
            <person name="Barnstead M."/>
            <person name="Chin S.H."/>
            <person name="Dew I."/>
            <person name="Evans C.A."/>
            <person name="Ferriera S."/>
            <person name="Flanigan M."/>
            <person name="Fosler C."/>
            <person name="Glodek A."/>
            <person name="Gu Z."/>
            <person name="Holt R.A."/>
            <person name="Jennings D."/>
            <person name="Kraft C.L."/>
            <person name="Lu F."/>
            <person name="Nguyen T."/>
            <person name="Nusskern D.R."/>
            <person name="Pfannkoch C.M."/>
            <person name="Sitter C."/>
            <person name="Sutton G.G."/>
            <person name="Venter J.C."/>
            <person name="Wang Z."/>
            <person name="Woodage T."/>
            <person name="Zheng X.H."/>
            <person name="Zhong F."/>
        </authorList>
    </citation>
    <scope>NUCLEOTIDE SEQUENCE [LARGE SCALE GENOMIC DNA]</scope>
    <source>
        <strain>BN</strain>
        <strain evidence="10">Sprague-Dawley</strain>
    </source>
</reference>
<evidence type="ECO:0000256" key="6">
    <source>
        <dbReference type="SAM" id="MobiDB-lite"/>
    </source>
</evidence>
<feature type="compositionally biased region" description="Basic and acidic residues" evidence="6">
    <location>
        <begin position="261"/>
        <end position="278"/>
    </location>
</feature>
<dbReference type="Proteomes" id="UP000234681">
    <property type="component" value="Chromosome 10"/>
</dbReference>
<feature type="transmembrane region" description="Helical" evidence="7">
    <location>
        <begin position="198"/>
        <end position="222"/>
    </location>
</feature>
<evidence type="ECO:0000256" key="5">
    <source>
        <dbReference type="PROSITE-ProRule" id="PRU00205"/>
    </source>
</evidence>
<dbReference type="PROSITE" id="PS50922">
    <property type="entry name" value="TLC"/>
    <property type="match status" value="1"/>
</dbReference>
<keyword evidence="4 5" id="KW-0472">Membrane</keyword>
<feature type="domain" description="TLC" evidence="8">
    <location>
        <begin position="33"/>
        <end position="216"/>
    </location>
</feature>
<evidence type="ECO:0000313" key="10">
    <source>
        <dbReference type="Proteomes" id="UP000234681"/>
    </source>
</evidence>
<gene>
    <name evidence="9" type="primary">RGD1562631_predicted</name>
    <name evidence="9" type="ORF">rCG_34154</name>
</gene>
<evidence type="ECO:0000259" key="8">
    <source>
        <dbReference type="PROSITE" id="PS50922"/>
    </source>
</evidence>
<feature type="transmembrane region" description="Helical" evidence="7">
    <location>
        <begin position="113"/>
        <end position="139"/>
    </location>
</feature>
<dbReference type="Pfam" id="PF03798">
    <property type="entry name" value="TRAM_LAG1_CLN8"/>
    <property type="match status" value="1"/>
</dbReference>
<feature type="transmembrane region" description="Helical" evidence="7">
    <location>
        <begin position="75"/>
        <end position="93"/>
    </location>
</feature>
<evidence type="ECO:0000313" key="9">
    <source>
        <dbReference type="EMBL" id="EDM05219.1"/>
    </source>
</evidence>